<accession>A0ABN7PHA3</accession>
<evidence type="ECO:0000256" key="1">
    <source>
        <dbReference type="SAM" id="MobiDB-lite"/>
    </source>
</evidence>
<gene>
    <name evidence="2" type="ORF">TPAB3V08_LOCUS14099</name>
</gene>
<feature type="compositionally biased region" description="Basic and acidic residues" evidence="1">
    <location>
        <begin position="1"/>
        <end position="10"/>
    </location>
</feature>
<organism evidence="2 3">
    <name type="scientific">Timema podura</name>
    <name type="common">Walking stick</name>
    <dbReference type="NCBI Taxonomy" id="61482"/>
    <lineage>
        <taxon>Eukaryota</taxon>
        <taxon>Metazoa</taxon>
        <taxon>Ecdysozoa</taxon>
        <taxon>Arthropoda</taxon>
        <taxon>Hexapoda</taxon>
        <taxon>Insecta</taxon>
        <taxon>Pterygota</taxon>
        <taxon>Neoptera</taxon>
        <taxon>Polyneoptera</taxon>
        <taxon>Phasmatodea</taxon>
        <taxon>Timematodea</taxon>
        <taxon>Timematoidea</taxon>
        <taxon>Timematidae</taxon>
        <taxon>Timema</taxon>
    </lineage>
</organism>
<sequence>MPALDRYDRDNLDEDDYDDISQTDRQAAELAMKRRDREEGVLTRRGDLELIYEDSDEDEAPRRKRRMAEKAAVGDLEDVDVSS</sequence>
<evidence type="ECO:0000313" key="3">
    <source>
        <dbReference type="Proteomes" id="UP001153148"/>
    </source>
</evidence>
<reference evidence="2" key="1">
    <citation type="submission" date="2021-03" db="EMBL/GenBank/DDBJ databases">
        <authorList>
            <person name="Tran Van P."/>
        </authorList>
    </citation>
    <scope>NUCLEOTIDE SEQUENCE</scope>
</reference>
<dbReference type="InterPro" id="IPR008045">
    <property type="entry name" value="MCM2"/>
</dbReference>
<feature type="region of interest" description="Disordered" evidence="1">
    <location>
        <begin position="56"/>
        <end position="83"/>
    </location>
</feature>
<evidence type="ECO:0008006" key="4">
    <source>
        <dbReference type="Google" id="ProtNLM"/>
    </source>
</evidence>
<feature type="compositionally biased region" description="Acidic residues" evidence="1">
    <location>
        <begin position="11"/>
        <end position="21"/>
    </location>
</feature>
<name>A0ABN7PHA3_TIMPD</name>
<keyword evidence="3" id="KW-1185">Reference proteome</keyword>
<proteinExistence type="predicted"/>
<protein>
    <recommendedName>
        <fullName evidence="4">DNA replication licensing factor MCM2</fullName>
    </recommendedName>
</protein>
<dbReference type="Proteomes" id="UP001153148">
    <property type="component" value="Unassembled WGS sequence"/>
</dbReference>
<evidence type="ECO:0000313" key="2">
    <source>
        <dbReference type="EMBL" id="CAG2067156.1"/>
    </source>
</evidence>
<feature type="region of interest" description="Disordered" evidence="1">
    <location>
        <begin position="1"/>
        <end position="23"/>
    </location>
</feature>
<feature type="non-terminal residue" evidence="2">
    <location>
        <position position="83"/>
    </location>
</feature>
<comment type="caution">
    <text evidence="2">The sequence shown here is derived from an EMBL/GenBank/DDBJ whole genome shotgun (WGS) entry which is preliminary data.</text>
</comment>
<dbReference type="EMBL" id="CAJPIN010064090">
    <property type="protein sequence ID" value="CAG2067156.1"/>
    <property type="molecule type" value="Genomic_DNA"/>
</dbReference>
<dbReference type="Pfam" id="PF12619">
    <property type="entry name" value="MCM2_N"/>
    <property type="match status" value="1"/>
</dbReference>